<sequence>MEFKILKLIAKFDQFFDSVLLEPILDNSLEEKPIKKLHNLTNNYDFIIINISKLDKQLQQVRTCDTVGSIIKSISMLQTKKYLLFCDEAQNNLHNFYFVNKKIYKQNRIVMYMVSNRIKIYNCETGNCFDNNMLMYMNNRVPCIILLKAQRTSDLKIMRELISDNFRVTPIHLSDGNFLFNLSDMYYLEEKKILTKAAIHK</sequence>
<dbReference type="EMBL" id="KY684105">
    <property type="protein sequence ID" value="ARF10993.1"/>
    <property type="molecule type" value="Genomic_DNA"/>
</dbReference>
<evidence type="ECO:0000313" key="1">
    <source>
        <dbReference type="EMBL" id="ARF10993.1"/>
    </source>
</evidence>
<accession>A0A1V0SH07</accession>
<name>A0A1V0SH07_9VIRU</name>
<reference evidence="1" key="1">
    <citation type="journal article" date="2017" name="Science">
        <title>Giant viruses with an expanded complement of translation system components.</title>
        <authorList>
            <person name="Schulz F."/>
            <person name="Yutin N."/>
            <person name="Ivanova N.N."/>
            <person name="Ortega D.R."/>
            <person name="Lee T.K."/>
            <person name="Vierheilig J."/>
            <person name="Daims H."/>
            <person name="Horn M."/>
            <person name="Wagner M."/>
            <person name="Jensen G.J."/>
            <person name="Kyrpides N.C."/>
            <person name="Koonin E.V."/>
            <person name="Woyke T."/>
        </authorList>
    </citation>
    <scope>NUCLEOTIDE SEQUENCE</scope>
    <source>
        <strain evidence="1">HKV1</strain>
    </source>
</reference>
<protein>
    <submittedName>
        <fullName evidence="1">Uncharacterized protein</fullName>
    </submittedName>
</protein>
<organism evidence="1">
    <name type="scientific">Hokovirus HKV1</name>
    <dbReference type="NCBI Taxonomy" id="1977638"/>
    <lineage>
        <taxon>Viruses</taxon>
        <taxon>Varidnaviria</taxon>
        <taxon>Bamfordvirae</taxon>
        <taxon>Nucleocytoviricota</taxon>
        <taxon>Megaviricetes</taxon>
        <taxon>Imitervirales</taxon>
        <taxon>Mimiviridae</taxon>
        <taxon>Klosneuvirinae</taxon>
        <taxon>Hokovirus</taxon>
    </lineage>
</organism>
<gene>
    <name evidence="1" type="ORF">Hokovirus_3_266</name>
</gene>
<proteinExistence type="predicted"/>